<comment type="similarity">
    <text evidence="1">Belongs to the 'phage' integrase family.</text>
</comment>
<evidence type="ECO:0000256" key="3">
    <source>
        <dbReference type="ARBA" id="ARBA00023125"/>
    </source>
</evidence>
<keyword evidence="2" id="KW-0229">DNA integration</keyword>
<dbReference type="EMBL" id="CABPSN010000001">
    <property type="protein sequence ID" value="VVD75373.1"/>
    <property type="molecule type" value="Genomic_DNA"/>
</dbReference>
<keyword evidence="7" id="KW-1185">Reference proteome</keyword>
<dbReference type="InterPro" id="IPR011010">
    <property type="entry name" value="DNA_brk_join_enz"/>
</dbReference>
<gene>
    <name evidence="6" type="ORF">PAQ31011_00841</name>
</gene>
<evidence type="ECO:0000256" key="4">
    <source>
        <dbReference type="ARBA" id="ARBA00023172"/>
    </source>
</evidence>
<dbReference type="InterPro" id="IPR002104">
    <property type="entry name" value="Integrase_catalytic"/>
</dbReference>
<dbReference type="GO" id="GO:0006310">
    <property type="term" value="P:DNA recombination"/>
    <property type="evidence" value="ECO:0007669"/>
    <property type="project" value="UniProtKB-KW"/>
</dbReference>
<dbReference type="InterPro" id="IPR010998">
    <property type="entry name" value="Integrase_recombinase_N"/>
</dbReference>
<dbReference type="GO" id="GO:0003677">
    <property type="term" value="F:DNA binding"/>
    <property type="evidence" value="ECO:0007669"/>
    <property type="project" value="UniProtKB-KW"/>
</dbReference>
<dbReference type="OrthoDB" id="662444at2"/>
<keyword evidence="3" id="KW-0238">DNA-binding</keyword>
<evidence type="ECO:0000313" key="6">
    <source>
        <dbReference type="EMBL" id="VVD75373.1"/>
    </source>
</evidence>
<dbReference type="Gene3D" id="1.10.443.10">
    <property type="entry name" value="Intergrase catalytic core"/>
    <property type="match status" value="1"/>
</dbReference>
<dbReference type="Proteomes" id="UP000366819">
    <property type="component" value="Unassembled WGS sequence"/>
</dbReference>
<keyword evidence="4" id="KW-0233">DNA recombination</keyword>
<feature type="domain" description="Tyr recombinase" evidence="5">
    <location>
        <begin position="172"/>
        <end position="363"/>
    </location>
</feature>
<evidence type="ECO:0000313" key="7">
    <source>
        <dbReference type="Proteomes" id="UP000366819"/>
    </source>
</evidence>
<dbReference type="PROSITE" id="PS51898">
    <property type="entry name" value="TYR_RECOMBINASE"/>
    <property type="match status" value="1"/>
</dbReference>
<dbReference type="Pfam" id="PF00589">
    <property type="entry name" value="Phage_integrase"/>
    <property type="match status" value="1"/>
</dbReference>
<dbReference type="AlphaFoldDB" id="A0A5E4SK35"/>
<sequence>MNRRRKTSRGLPRRVLLNHGAYYFFAPQPTRNPWTGKVQRWIRLCAESDGESVMLTKLGELLGEQKLITGTMPYLCAEWKANKLGRYSAEVQKDYGRMADTVSAAFSAFTVAQVKTKTCADFLRANFADKPNTAQKYANVLRKMFRYAISEMGLRDDNPCDQLDLSDYETKRREKLPTHEQFGAIRTAALMGDDGLPTESGPTFQCIMDMAYLCWQRGVDIRTLKESQIDDTAGVIRFKPSKTAKTSGKVLDIAMTPAIQRVIDRARAIKRTRKMISPYLFPTRDKTPYTKSGLNSAWVRARTRAKIVDDILFRDLRALGATDAAKAGSQRTEIQRRLAHTSGKTSEIYIKEAIPETSRMDVKLPWESA</sequence>
<accession>A0A5E4SK35</accession>
<dbReference type="InterPro" id="IPR050808">
    <property type="entry name" value="Phage_Integrase"/>
</dbReference>
<dbReference type="RefSeq" id="WP_150574587.1">
    <property type="nucleotide sequence ID" value="NZ_CABPSN010000001.1"/>
</dbReference>
<evidence type="ECO:0000259" key="5">
    <source>
        <dbReference type="PROSITE" id="PS51898"/>
    </source>
</evidence>
<evidence type="ECO:0000256" key="2">
    <source>
        <dbReference type="ARBA" id="ARBA00022908"/>
    </source>
</evidence>
<protein>
    <submittedName>
        <fullName evidence="6">Protein Gp33</fullName>
    </submittedName>
</protein>
<dbReference type="PANTHER" id="PTHR30629">
    <property type="entry name" value="PROPHAGE INTEGRASE"/>
    <property type="match status" value="1"/>
</dbReference>
<proteinExistence type="inferred from homology"/>
<dbReference type="InterPro" id="IPR013762">
    <property type="entry name" value="Integrase-like_cat_sf"/>
</dbReference>
<organism evidence="6 7">
    <name type="scientific">Pandoraea aquatica</name>
    <dbReference type="NCBI Taxonomy" id="2508290"/>
    <lineage>
        <taxon>Bacteria</taxon>
        <taxon>Pseudomonadati</taxon>
        <taxon>Pseudomonadota</taxon>
        <taxon>Betaproteobacteria</taxon>
        <taxon>Burkholderiales</taxon>
        <taxon>Burkholderiaceae</taxon>
        <taxon>Pandoraea</taxon>
    </lineage>
</organism>
<dbReference type="SUPFAM" id="SSF56349">
    <property type="entry name" value="DNA breaking-rejoining enzymes"/>
    <property type="match status" value="1"/>
</dbReference>
<dbReference type="PANTHER" id="PTHR30629:SF2">
    <property type="entry name" value="PROPHAGE INTEGRASE INTS-RELATED"/>
    <property type="match status" value="1"/>
</dbReference>
<evidence type="ECO:0000256" key="1">
    <source>
        <dbReference type="ARBA" id="ARBA00008857"/>
    </source>
</evidence>
<reference evidence="6 7" key="1">
    <citation type="submission" date="2019-08" db="EMBL/GenBank/DDBJ databases">
        <authorList>
            <person name="Peeters C."/>
        </authorList>
    </citation>
    <scope>NUCLEOTIDE SEQUENCE [LARGE SCALE GENOMIC DNA]</scope>
    <source>
        <strain evidence="6 7">LMG 31011</strain>
    </source>
</reference>
<dbReference type="Gene3D" id="1.10.150.130">
    <property type="match status" value="1"/>
</dbReference>
<dbReference type="GO" id="GO:0015074">
    <property type="term" value="P:DNA integration"/>
    <property type="evidence" value="ECO:0007669"/>
    <property type="project" value="UniProtKB-KW"/>
</dbReference>
<name>A0A5E4SK35_9BURK</name>